<protein>
    <submittedName>
        <fullName evidence="2">Uncharacterized protein</fullName>
    </submittedName>
</protein>
<gene>
    <name evidence="2" type="ORF">L873DRAFT_1456756</name>
</gene>
<reference evidence="2 3" key="1">
    <citation type="journal article" date="2018" name="Nat. Ecol. Evol.">
        <title>Pezizomycetes genomes reveal the molecular basis of ectomycorrhizal truffle lifestyle.</title>
        <authorList>
            <person name="Murat C."/>
            <person name="Payen T."/>
            <person name="Noel B."/>
            <person name="Kuo A."/>
            <person name="Morin E."/>
            <person name="Chen J."/>
            <person name="Kohler A."/>
            <person name="Krizsan K."/>
            <person name="Balestrini R."/>
            <person name="Da Silva C."/>
            <person name="Montanini B."/>
            <person name="Hainaut M."/>
            <person name="Levati E."/>
            <person name="Barry K.W."/>
            <person name="Belfiori B."/>
            <person name="Cichocki N."/>
            <person name="Clum A."/>
            <person name="Dockter R.B."/>
            <person name="Fauchery L."/>
            <person name="Guy J."/>
            <person name="Iotti M."/>
            <person name="Le Tacon F."/>
            <person name="Lindquist E.A."/>
            <person name="Lipzen A."/>
            <person name="Malagnac F."/>
            <person name="Mello A."/>
            <person name="Molinier V."/>
            <person name="Miyauchi S."/>
            <person name="Poulain J."/>
            <person name="Riccioni C."/>
            <person name="Rubini A."/>
            <person name="Sitrit Y."/>
            <person name="Splivallo R."/>
            <person name="Traeger S."/>
            <person name="Wang M."/>
            <person name="Zifcakova L."/>
            <person name="Wipf D."/>
            <person name="Zambonelli A."/>
            <person name="Paolocci F."/>
            <person name="Nowrousian M."/>
            <person name="Ottonello S."/>
            <person name="Baldrian P."/>
            <person name="Spatafora J.W."/>
            <person name="Henrissat B."/>
            <person name="Nagy L.G."/>
            <person name="Aury J.M."/>
            <person name="Wincker P."/>
            <person name="Grigoriev I.V."/>
            <person name="Bonfante P."/>
            <person name="Martin F.M."/>
        </authorList>
    </citation>
    <scope>NUCLEOTIDE SEQUENCE [LARGE SCALE GENOMIC DNA]</scope>
    <source>
        <strain evidence="2 3">120613-1</strain>
    </source>
</reference>
<sequence>MTCFSEFTSHTRVILDLTLHKQPKSHSVEQPLPQTPHHQPTYQPPRNDCQCAASQPAPISNTPIPLPLPPHPIIIIRPLIHPSLPSPTQALTTNLLKQTVYRMLNNPPPPKSSQPNPTIAKTHRDAQKIVAF</sequence>
<dbReference type="AlphaFoldDB" id="A0A3N4K0U4"/>
<feature type="region of interest" description="Disordered" evidence="1">
    <location>
        <begin position="24"/>
        <end position="64"/>
    </location>
</feature>
<name>A0A3N4K0U4_9PEZI</name>
<proteinExistence type="predicted"/>
<evidence type="ECO:0000256" key="1">
    <source>
        <dbReference type="SAM" id="MobiDB-lite"/>
    </source>
</evidence>
<organism evidence="2 3">
    <name type="scientific">Choiromyces venosus 120613-1</name>
    <dbReference type="NCBI Taxonomy" id="1336337"/>
    <lineage>
        <taxon>Eukaryota</taxon>
        <taxon>Fungi</taxon>
        <taxon>Dikarya</taxon>
        <taxon>Ascomycota</taxon>
        <taxon>Pezizomycotina</taxon>
        <taxon>Pezizomycetes</taxon>
        <taxon>Pezizales</taxon>
        <taxon>Tuberaceae</taxon>
        <taxon>Choiromyces</taxon>
    </lineage>
</organism>
<dbReference type="Proteomes" id="UP000276215">
    <property type="component" value="Unassembled WGS sequence"/>
</dbReference>
<evidence type="ECO:0000313" key="2">
    <source>
        <dbReference type="EMBL" id="RPB04220.1"/>
    </source>
</evidence>
<accession>A0A3N4K0U4</accession>
<evidence type="ECO:0000313" key="3">
    <source>
        <dbReference type="Proteomes" id="UP000276215"/>
    </source>
</evidence>
<feature type="compositionally biased region" description="Low complexity" evidence="1">
    <location>
        <begin position="30"/>
        <end position="45"/>
    </location>
</feature>
<keyword evidence="3" id="KW-1185">Reference proteome</keyword>
<dbReference type="EMBL" id="ML120359">
    <property type="protein sequence ID" value="RPB04220.1"/>
    <property type="molecule type" value="Genomic_DNA"/>
</dbReference>